<keyword evidence="7" id="KW-0342">GTP-binding</keyword>
<evidence type="ECO:0000256" key="10">
    <source>
        <dbReference type="SAM" id="SignalP"/>
    </source>
</evidence>
<feature type="chain" id="PRO_5039903817" description="phosphoenolpyruvate carboxykinase (GTP)" evidence="10">
    <location>
        <begin position="27"/>
        <end position="648"/>
    </location>
</feature>
<evidence type="ECO:0000259" key="12">
    <source>
        <dbReference type="Pfam" id="PF17297"/>
    </source>
</evidence>
<dbReference type="GO" id="GO:0006094">
    <property type="term" value="P:gluconeogenesis"/>
    <property type="evidence" value="ECO:0007669"/>
    <property type="project" value="InterPro"/>
</dbReference>
<keyword evidence="5" id="KW-0547">Nucleotide-binding</keyword>
<comment type="caution">
    <text evidence="13">The sequence shown here is derived from an EMBL/GenBank/DDBJ whole genome shotgun (WGS) entry which is preliminary data.</text>
</comment>
<evidence type="ECO:0000256" key="4">
    <source>
        <dbReference type="ARBA" id="ARBA00022723"/>
    </source>
</evidence>
<proteinExistence type="inferred from homology"/>
<dbReference type="SUPFAM" id="SSF53795">
    <property type="entry name" value="PEP carboxykinase-like"/>
    <property type="match status" value="1"/>
</dbReference>
<dbReference type="GO" id="GO:0042594">
    <property type="term" value="P:response to starvation"/>
    <property type="evidence" value="ECO:0007669"/>
    <property type="project" value="TreeGrafter"/>
</dbReference>
<dbReference type="PANTHER" id="PTHR11561">
    <property type="entry name" value="PHOSPHOENOLPYRUVATE CARBOXYKINASE"/>
    <property type="match status" value="1"/>
</dbReference>
<dbReference type="Gene3D" id="3.40.449.10">
    <property type="entry name" value="Phosphoenolpyruvate Carboxykinase, domain 1"/>
    <property type="match status" value="1"/>
</dbReference>
<evidence type="ECO:0000256" key="8">
    <source>
        <dbReference type="ARBA" id="ARBA00023211"/>
    </source>
</evidence>
<dbReference type="GO" id="GO:0019543">
    <property type="term" value="P:propionate catabolic process"/>
    <property type="evidence" value="ECO:0007669"/>
    <property type="project" value="TreeGrafter"/>
</dbReference>
<evidence type="ECO:0000256" key="6">
    <source>
        <dbReference type="ARBA" id="ARBA00022793"/>
    </source>
</evidence>
<dbReference type="SUPFAM" id="SSF68923">
    <property type="entry name" value="PEP carboxykinase N-terminal domain"/>
    <property type="match status" value="1"/>
</dbReference>
<dbReference type="AlphaFoldDB" id="A0A9K3CQT6"/>
<dbReference type="OrthoDB" id="5841594at2759"/>
<dbReference type="NCBIfam" id="NF003253">
    <property type="entry name" value="PRK04210.1"/>
    <property type="match status" value="1"/>
</dbReference>
<dbReference type="GO" id="GO:0006107">
    <property type="term" value="P:oxaloacetate metabolic process"/>
    <property type="evidence" value="ECO:0007669"/>
    <property type="project" value="TreeGrafter"/>
</dbReference>
<evidence type="ECO:0000259" key="11">
    <source>
        <dbReference type="Pfam" id="PF00821"/>
    </source>
</evidence>
<evidence type="ECO:0000256" key="5">
    <source>
        <dbReference type="ARBA" id="ARBA00022741"/>
    </source>
</evidence>
<evidence type="ECO:0000256" key="2">
    <source>
        <dbReference type="ARBA" id="ARBA00005796"/>
    </source>
</evidence>
<dbReference type="Pfam" id="PF17297">
    <property type="entry name" value="PEPCK_N"/>
    <property type="match status" value="1"/>
</dbReference>
<dbReference type="InterPro" id="IPR035078">
    <property type="entry name" value="PEP_carboxykinase_GTP_N"/>
</dbReference>
<dbReference type="HAMAP" id="MF_00452">
    <property type="entry name" value="PEPCK_GTP"/>
    <property type="match status" value="1"/>
</dbReference>
<dbReference type="Gene3D" id="3.90.228.20">
    <property type="match status" value="1"/>
</dbReference>
<accession>A0A9K3CQT6</accession>
<dbReference type="InterPro" id="IPR035077">
    <property type="entry name" value="PEP_carboxykinase_GTP_C"/>
</dbReference>
<dbReference type="Proteomes" id="UP000265618">
    <property type="component" value="Unassembled WGS sequence"/>
</dbReference>
<sequence>MSLFVRLPCIRLLVRQLLLDVTEVSCFQYPFGTVTMTKDTAPYLQKLAPLANEALETLVHRMVTLLEPKDVFIATDSAEDQAYIAQMALSSGQETSLATKGHTIHFDGPQDQARDKLHTAVLLSPGERVSAGINTEDRDQGINEVQGLMKGSMKDRTLIVAFYCLGPVHSEFSRAAVQFTDSYYVLHSQAILYRPGFEHFRQMEDKGAFYHFIHASGPLDKDGHPSDIPHRRIYIDPKGLRTFSYGCSYAGNTLACKKLALRLAIHQANHSDWLTEHMFLASYKPPAGGEEVYMAGAYPSACGKTSTAMSRGSSIVGDDIIYMRNIDGVAKAVNIEAGIFGIIKDVNAKDDPVISRVLGEEREIIFSNVLKGDDGKPYWTGMGKGVSLPAKGTNHAGAWTPSDKPVSHGNSRFTLRISELPNASKELHNASGVPVEAVLYGGRDASCTPAVLESLSWQHGVWIGSGIESETTAATLGKEGVRKASPFANMDFLIVPLDMYVANHIKFGATLGDKAPRVFGTNYFLRGEDGQFLNTKLDKEVWLAWTAGRVRKQYGAITTPIGLIPKYDDLRALFAAHFEGRVYTQAEYDAQFSVRVDAYLAKLDRMDAFYAAEAMPQEWTAQHTRLKTELALLKADHGKAVLPPSVFV</sequence>
<dbReference type="InterPro" id="IPR013035">
    <property type="entry name" value="PEP_carboxykinase_C"/>
</dbReference>
<dbReference type="GO" id="GO:0004613">
    <property type="term" value="F:phosphoenolpyruvate carboxykinase (GTP) activity"/>
    <property type="evidence" value="ECO:0007669"/>
    <property type="project" value="UniProtKB-EC"/>
</dbReference>
<dbReference type="GO" id="GO:0071333">
    <property type="term" value="P:cellular response to glucose stimulus"/>
    <property type="evidence" value="ECO:0007669"/>
    <property type="project" value="TreeGrafter"/>
</dbReference>
<evidence type="ECO:0000313" key="14">
    <source>
        <dbReference type="Proteomes" id="UP000265618"/>
    </source>
</evidence>
<organism evidence="13 14">
    <name type="scientific">Kipferlia bialata</name>
    <dbReference type="NCBI Taxonomy" id="797122"/>
    <lineage>
        <taxon>Eukaryota</taxon>
        <taxon>Metamonada</taxon>
        <taxon>Carpediemonas-like organisms</taxon>
        <taxon>Kipferlia</taxon>
    </lineage>
</organism>
<dbReference type="GO" id="GO:0046327">
    <property type="term" value="P:glycerol biosynthetic process from pyruvate"/>
    <property type="evidence" value="ECO:0007669"/>
    <property type="project" value="TreeGrafter"/>
</dbReference>
<keyword evidence="8" id="KW-0464">Manganese</keyword>
<evidence type="ECO:0000313" key="13">
    <source>
        <dbReference type="EMBL" id="GIQ81107.1"/>
    </source>
</evidence>
<dbReference type="InterPro" id="IPR018091">
    <property type="entry name" value="PEP_carboxykin_GTP_CS"/>
</dbReference>
<protein>
    <recommendedName>
        <fullName evidence="3">phosphoenolpyruvate carboxykinase (GTP)</fullName>
        <ecNumber evidence="3">4.1.1.32</ecNumber>
    </recommendedName>
</protein>
<evidence type="ECO:0000256" key="7">
    <source>
        <dbReference type="ARBA" id="ARBA00023134"/>
    </source>
</evidence>
<dbReference type="PANTHER" id="PTHR11561:SF0">
    <property type="entry name" value="PHOSPHOENOLPYRUVATE CARBOXYKINASE [GTP]-RELATED"/>
    <property type="match status" value="1"/>
</dbReference>
<dbReference type="EC" id="4.1.1.32" evidence="3"/>
<reference evidence="13 14" key="1">
    <citation type="journal article" date="2018" name="PLoS ONE">
        <title>The draft genome of Kipferlia bialata reveals reductive genome evolution in fornicate parasites.</title>
        <authorList>
            <person name="Tanifuji G."/>
            <person name="Takabayashi S."/>
            <person name="Kume K."/>
            <person name="Takagi M."/>
            <person name="Nakayama T."/>
            <person name="Kamikawa R."/>
            <person name="Inagaki Y."/>
            <person name="Hashimoto T."/>
        </authorList>
    </citation>
    <scope>NUCLEOTIDE SEQUENCE [LARGE SCALE GENOMIC DNA]</scope>
    <source>
        <strain evidence="13">NY0173</strain>
    </source>
</reference>
<keyword evidence="4" id="KW-0479">Metal-binding</keyword>
<dbReference type="GO" id="GO:0005829">
    <property type="term" value="C:cytosol"/>
    <property type="evidence" value="ECO:0007669"/>
    <property type="project" value="TreeGrafter"/>
</dbReference>
<evidence type="ECO:0000256" key="9">
    <source>
        <dbReference type="ARBA" id="ARBA00023239"/>
    </source>
</evidence>
<dbReference type="GO" id="GO:0005525">
    <property type="term" value="F:GTP binding"/>
    <property type="evidence" value="ECO:0007669"/>
    <property type="project" value="UniProtKB-KW"/>
</dbReference>
<feature type="domain" description="Phosphoenolpyruvate carboxykinase C-terminal P-loop" evidence="11">
    <location>
        <begin position="273"/>
        <end position="628"/>
    </location>
</feature>
<comment type="cofactor">
    <cofactor evidence="1">
        <name>Mn(2+)</name>
        <dbReference type="ChEBI" id="CHEBI:29035"/>
    </cofactor>
</comment>
<dbReference type="GO" id="GO:0033993">
    <property type="term" value="P:response to lipid"/>
    <property type="evidence" value="ECO:0007669"/>
    <property type="project" value="TreeGrafter"/>
</dbReference>
<gene>
    <name evidence="13" type="ORF">KIPB_002014</name>
</gene>
<comment type="similarity">
    <text evidence="2">Belongs to the phosphoenolpyruvate carboxykinase [GTP] family.</text>
</comment>
<keyword evidence="6" id="KW-0210">Decarboxylase</keyword>
<dbReference type="PROSITE" id="PS00505">
    <property type="entry name" value="PEPCK_GTP"/>
    <property type="match status" value="1"/>
</dbReference>
<dbReference type="PIRSF" id="PIRSF001348">
    <property type="entry name" value="PEP_carboxykinase_GTP"/>
    <property type="match status" value="1"/>
</dbReference>
<evidence type="ECO:0000256" key="3">
    <source>
        <dbReference type="ARBA" id="ARBA00012306"/>
    </source>
</evidence>
<dbReference type="InterPro" id="IPR008210">
    <property type="entry name" value="PEP_carboxykinase_N"/>
</dbReference>
<dbReference type="Pfam" id="PF00821">
    <property type="entry name" value="PEPCK_GTP"/>
    <property type="match status" value="1"/>
</dbReference>
<keyword evidence="9" id="KW-0456">Lyase</keyword>
<dbReference type="GO" id="GO:0030145">
    <property type="term" value="F:manganese ion binding"/>
    <property type="evidence" value="ECO:0007669"/>
    <property type="project" value="TreeGrafter"/>
</dbReference>
<name>A0A9K3CQT6_9EUKA</name>
<evidence type="ECO:0000256" key="1">
    <source>
        <dbReference type="ARBA" id="ARBA00001936"/>
    </source>
</evidence>
<feature type="signal peptide" evidence="10">
    <location>
        <begin position="1"/>
        <end position="26"/>
    </location>
</feature>
<dbReference type="Gene3D" id="2.170.8.10">
    <property type="entry name" value="Phosphoenolpyruvate Carboxykinase, domain 2"/>
    <property type="match status" value="1"/>
</dbReference>
<dbReference type="EMBL" id="BDIP01000308">
    <property type="protein sequence ID" value="GIQ81107.1"/>
    <property type="molecule type" value="Genomic_DNA"/>
</dbReference>
<keyword evidence="14" id="KW-1185">Reference proteome</keyword>
<keyword evidence="10" id="KW-0732">Signal</keyword>
<feature type="domain" description="Phosphoenolpyruvate carboxykinase GTP-utilising N-terminal" evidence="12">
    <location>
        <begin position="59"/>
        <end position="268"/>
    </location>
</feature>
<dbReference type="InterPro" id="IPR008209">
    <property type="entry name" value="PEP_carboxykinase_GTP"/>
</dbReference>